<evidence type="ECO:0000313" key="2">
    <source>
        <dbReference type="EMBL" id="CAH2057046.1"/>
    </source>
</evidence>
<dbReference type="EMBL" id="OW152836">
    <property type="protein sequence ID" value="CAH2057046.1"/>
    <property type="molecule type" value="Genomic_DNA"/>
</dbReference>
<reference evidence="2" key="1">
    <citation type="submission" date="2022-03" db="EMBL/GenBank/DDBJ databases">
        <authorList>
            <person name="Martin H S."/>
        </authorList>
    </citation>
    <scope>NUCLEOTIDE SEQUENCE</scope>
</reference>
<proteinExistence type="predicted"/>
<sequence>MSVTSGTFGAWSVSICHLPSPSVSSAFNPPTFNAAWGSRRGCVVLTPRTAAIHCPCPCGPAPNCTSCPSRGLGGYHITVRGTLKFENTRARDPDARAPNRIARTDAAEAPNVDASVGPRRPAANNRCAPQSRARTFALQAPGRPAASPVSNRSTQTHPRPICMKTRHDTS</sequence>
<name>A0ABN8IKN7_9NEOP</name>
<feature type="region of interest" description="Disordered" evidence="1">
    <location>
        <begin position="105"/>
        <end position="170"/>
    </location>
</feature>
<organism evidence="2 3">
    <name type="scientific">Iphiclides podalirius</name>
    <name type="common">scarce swallowtail</name>
    <dbReference type="NCBI Taxonomy" id="110791"/>
    <lineage>
        <taxon>Eukaryota</taxon>
        <taxon>Metazoa</taxon>
        <taxon>Ecdysozoa</taxon>
        <taxon>Arthropoda</taxon>
        <taxon>Hexapoda</taxon>
        <taxon>Insecta</taxon>
        <taxon>Pterygota</taxon>
        <taxon>Neoptera</taxon>
        <taxon>Endopterygota</taxon>
        <taxon>Lepidoptera</taxon>
        <taxon>Glossata</taxon>
        <taxon>Ditrysia</taxon>
        <taxon>Papilionoidea</taxon>
        <taxon>Papilionidae</taxon>
        <taxon>Papilioninae</taxon>
        <taxon>Iphiclides</taxon>
    </lineage>
</organism>
<gene>
    <name evidence="2" type="ORF">IPOD504_LOCUS9955</name>
</gene>
<protein>
    <submittedName>
        <fullName evidence="2">Uncharacterized protein</fullName>
    </submittedName>
</protein>
<evidence type="ECO:0000256" key="1">
    <source>
        <dbReference type="SAM" id="MobiDB-lite"/>
    </source>
</evidence>
<dbReference type="Proteomes" id="UP000837857">
    <property type="component" value="Chromosome 24"/>
</dbReference>
<accession>A0ABN8IKN7</accession>
<evidence type="ECO:0000313" key="3">
    <source>
        <dbReference type="Proteomes" id="UP000837857"/>
    </source>
</evidence>
<feature type="non-terminal residue" evidence="2">
    <location>
        <position position="1"/>
    </location>
</feature>
<feature type="compositionally biased region" description="Polar residues" evidence="1">
    <location>
        <begin position="148"/>
        <end position="157"/>
    </location>
</feature>
<keyword evidence="3" id="KW-1185">Reference proteome</keyword>